<protein>
    <submittedName>
        <fullName evidence="1">Uncharacterized protein</fullName>
    </submittedName>
</protein>
<dbReference type="Proteomes" id="UP000197065">
    <property type="component" value="Unassembled WGS sequence"/>
</dbReference>
<proteinExistence type="predicted"/>
<dbReference type="AlphaFoldDB" id="A0A212RX50"/>
<sequence>MGSDEVDDVDDPLTAEMKAIQAYAILLLGQEAGQAAFESATIETSTAMLYEAAPTLGQFRLAMLRAIDQGLDPNHRPPPSNDPRVDRLAALGLEERRLFLAATLLELTPETIGDLWSIPAETVRAKLRSLSGYEPENSEKDTRN</sequence>
<reference evidence="1 2" key="1">
    <citation type="submission" date="2017-06" db="EMBL/GenBank/DDBJ databases">
        <authorList>
            <person name="Kim H.J."/>
            <person name="Triplett B.A."/>
        </authorList>
    </citation>
    <scope>NUCLEOTIDE SEQUENCE [LARGE SCALE GENOMIC DNA]</scope>
    <source>
        <strain evidence="1 2">B29T1</strain>
    </source>
</reference>
<dbReference type="RefSeq" id="WP_088562720.1">
    <property type="nucleotide sequence ID" value="NZ_FYEH01000016.1"/>
</dbReference>
<name>A0A212RX50_9PROT</name>
<evidence type="ECO:0000313" key="1">
    <source>
        <dbReference type="EMBL" id="SNB77301.1"/>
    </source>
</evidence>
<organism evidence="1 2">
    <name type="scientific">Arboricoccus pini</name>
    <dbReference type="NCBI Taxonomy" id="1963835"/>
    <lineage>
        <taxon>Bacteria</taxon>
        <taxon>Pseudomonadati</taxon>
        <taxon>Pseudomonadota</taxon>
        <taxon>Alphaproteobacteria</taxon>
        <taxon>Geminicoccales</taxon>
        <taxon>Geminicoccaceae</taxon>
        <taxon>Arboricoccus</taxon>
    </lineage>
</organism>
<evidence type="ECO:0000313" key="2">
    <source>
        <dbReference type="Proteomes" id="UP000197065"/>
    </source>
</evidence>
<keyword evidence="2" id="KW-1185">Reference proteome</keyword>
<gene>
    <name evidence="1" type="ORF">SAMN07250955_11657</name>
</gene>
<dbReference type="EMBL" id="FYEH01000016">
    <property type="protein sequence ID" value="SNB77301.1"/>
    <property type="molecule type" value="Genomic_DNA"/>
</dbReference>
<accession>A0A212RX50</accession>